<proteinExistence type="predicted"/>
<name>A0A2G9QAG2_AQUCT</name>
<gene>
    <name evidence="1" type="ORF">AB205_0158370</name>
</gene>
<reference evidence="2" key="1">
    <citation type="journal article" date="2017" name="Nat. Commun.">
        <title>The North American bullfrog draft genome provides insight into hormonal regulation of long noncoding RNA.</title>
        <authorList>
            <person name="Hammond S.A."/>
            <person name="Warren R.L."/>
            <person name="Vandervalk B.P."/>
            <person name="Kucuk E."/>
            <person name="Khan H."/>
            <person name="Gibb E.A."/>
            <person name="Pandoh P."/>
            <person name="Kirk H."/>
            <person name="Zhao Y."/>
            <person name="Jones M."/>
            <person name="Mungall A.J."/>
            <person name="Coope R."/>
            <person name="Pleasance S."/>
            <person name="Moore R.A."/>
            <person name="Holt R.A."/>
            <person name="Round J.M."/>
            <person name="Ohora S."/>
            <person name="Walle B.V."/>
            <person name="Veldhoen N."/>
            <person name="Helbing C.C."/>
            <person name="Birol I."/>
        </authorList>
    </citation>
    <scope>NUCLEOTIDE SEQUENCE [LARGE SCALE GENOMIC DNA]</scope>
</reference>
<evidence type="ECO:0000313" key="1">
    <source>
        <dbReference type="EMBL" id="PIO12161.1"/>
    </source>
</evidence>
<evidence type="ECO:0000313" key="2">
    <source>
        <dbReference type="Proteomes" id="UP000228934"/>
    </source>
</evidence>
<accession>A0A2G9QAG2</accession>
<dbReference type="EMBL" id="KZ060533">
    <property type="protein sequence ID" value="PIO12161.1"/>
    <property type="molecule type" value="Genomic_DNA"/>
</dbReference>
<dbReference type="Proteomes" id="UP000228934">
    <property type="component" value="Unassembled WGS sequence"/>
</dbReference>
<keyword evidence="2" id="KW-1185">Reference proteome</keyword>
<dbReference type="AlphaFoldDB" id="A0A2G9QAG2"/>
<sequence length="47" mass="5381">MMGIRTGRSLWWPILFLDDHSPLRPWADGVFFFVGLIPRRTGSTCAC</sequence>
<protein>
    <submittedName>
        <fullName evidence="1">Uncharacterized protein</fullName>
    </submittedName>
</protein>
<organism evidence="1 2">
    <name type="scientific">Aquarana catesbeiana</name>
    <name type="common">American bullfrog</name>
    <name type="synonym">Rana catesbeiana</name>
    <dbReference type="NCBI Taxonomy" id="8400"/>
    <lineage>
        <taxon>Eukaryota</taxon>
        <taxon>Metazoa</taxon>
        <taxon>Chordata</taxon>
        <taxon>Craniata</taxon>
        <taxon>Vertebrata</taxon>
        <taxon>Euteleostomi</taxon>
        <taxon>Amphibia</taxon>
        <taxon>Batrachia</taxon>
        <taxon>Anura</taxon>
        <taxon>Neobatrachia</taxon>
        <taxon>Ranoidea</taxon>
        <taxon>Ranidae</taxon>
        <taxon>Aquarana</taxon>
    </lineage>
</organism>